<evidence type="ECO:0000313" key="2">
    <source>
        <dbReference type="Proteomes" id="UP000265703"/>
    </source>
</evidence>
<sequence length="151" mass="18570">MELTNTNENYFDPTPRLKSSPIPINFIPFNKYDDYCFYCNNKYTETKLFRQKYCKNCFSQYINNIDDNNTYLDVLIGTLLYRFSQCQEHAKIRNEMFTTCNIKEWCKNCSFIFYFKQILTGNGNIYYYYEKLHIMWKINLSNYSRRQIYRM</sequence>
<protein>
    <submittedName>
        <fullName evidence="1">Uncharacterized protein</fullName>
    </submittedName>
</protein>
<reference evidence="1 2" key="1">
    <citation type="submission" date="2018-06" db="EMBL/GenBank/DDBJ databases">
        <title>Comparative genomics reveals the genomic features of Rhizophagus irregularis, R. cerebriforme, R. diaphanum and Gigaspora rosea, and their symbiotic lifestyle signature.</title>
        <authorList>
            <person name="Morin E."/>
            <person name="San Clemente H."/>
            <person name="Chen E.C.H."/>
            <person name="De La Providencia I."/>
            <person name="Hainaut M."/>
            <person name="Kuo A."/>
            <person name="Kohler A."/>
            <person name="Murat C."/>
            <person name="Tang N."/>
            <person name="Roy S."/>
            <person name="Loubradou J."/>
            <person name="Henrissat B."/>
            <person name="Grigoriev I.V."/>
            <person name="Corradi N."/>
            <person name="Roux C."/>
            <person name="Martin F.M."/>
        </authorList>
    </citation>
    <scope>NUCLEOTIDE SEQUENCE [LARGE SCALE GENOMIC DNA]</scope>
    <source>
        <strain evidence="1 2">DAOM 227022</strain>
    </source>
</reference>
<organism evidence="1 2">
    <name type="scientific">Glomus cerebriforme</name>
    <dbReference type="NCBI Taxonomy" id="658196"/>
    <lineage>
        <taxon>Eukaryota</taxon>
        <taxon>Fungi</taxon>
        <taxon>Fungi incertae sedis</taxon>
        <taxon>Mucoromycota</taxon>
        <taxon>Glomeromycotina</taxon>
        <taxon>Glomeromycetes</taxon>
        <taxon>Glomerales</taxon>
        <taxon>Glomeraceae</taxon>
        <taxon>Glomus</taxon>
    </lineage>
</organism>
<dbReference type="OrthoDB" id="2461726at2759"/>
<keyword evidence="2" id="KW-1185">Reference proteome</keyword>
<dbReference type="EMBL" id="QKYT01000068">
    <property type="protein sequence ID" value="RIA95067.1"/>
    <property type="molecule type" value="Genomic_DNA"/>
</dbReference>
<evidence type="ECO:0000313" key="1">
    <source>
        <dbReference type="EMBL" id="RIA95067.1"/>
    </source>
</evidence>
<comment type="caution">
    <text evidence="1">The sequence shown here is derived from an EMBL/GenBank/DDBJ whole genome shotgun (WGS) entry which is preliminary data.</text>
</comment>
<name>A0A397TFD1_9GLOM</name>
<gene>
    <name evidence="1" type="ORF">C1645_758450</name>
</gene>
<dbReference type="AlphaFoldDB" id="A0A397TFD1"/>
<dbReference type="Proteomes" id="UP000265703">
    <property type="component" value="Unassembled WGS sequence"/>
</dbReference>
<proteinExistence type="predicted"/>
<accession>A0A397TFD1</accession>